<comment type="caution">
    <text evidence="1">The sequence shown here is derived from an EMBL/GenBank/DDBJ whole genome shotgun (WGS) entry which is preliminary data.</text>
</comment>
<evidence type="ECO:0000313" key="2">
    <source>
        <dbReference type="Proteomes" id="UP001186974"/>
    </source>
</evidence>
<sequence>MLDVPSEFDEYDIEEYEDVLSSRADSSPPELSQTSQQFAFEPPSDQTSNAAMMRFLQRSRDLETSSLAATLGSRRVSESDIGSLTGAGGISKLLHASNDITPGKERAQRRPSFLDNILPKRSNSNVLKRKPTHPADPSGANNAMTEPKEGQGMLAAPKRIGSWGRPRSPKLDTSTGTLTQSSNADIPTIATPSGPVARAKDYIRRSRSKSELGGGKGPGLADLMTRHGGPPMVKLASPGNDLLAAPNQGAADHGRLDDDESGDEDELSQEGIIMDLSIRSEPIQPTREGFRKNARQLNPRLQPFLFDRVVQEQERRYKRLLETKANHSKATVHGKCGSKDFCFATGGSAKQLPPKPSDKTLEATFQGFAIVPPGTADGSLVPNDGSIIIASFPQGIPLPPVNRLPAEFECPFCFKVKKFQKPSDWTKHVHEDVQPFTCTFPGCNESKSFKRKADWVRHENERHRQLEYWQCSAKDCTHTCYRKDNFVQHLVREHKVPEPKVRTGRLSNAGARSPNIDPTESTGWQSTLGFTLIGDIANQVWDAVERCRHEPVKQPQSEPCRFCGNTCSSWKKLTVHLAKHLEQISMPILTLIEHKHVDADTIISPINLPTTVTQMTLAPPCMDEGTPALYSEEPLDICDLSPQHTTNSVPQATRTYPPPQAFVHRQHLTPAFAPSFYKPNRLMHPGNTAQSYPMPSQRLSPHMRSNQGMATHVSNTPTSAALSVSPVSSYGQQQVYQSPHDSDFPDTSFMGGMSNSYSAQTSQAQSYPFPAYAQHQYQQQGFPY</sequence>
<gene>
    <name evidence="1" type="ORF">LTS18_004980</name>
</gene>
<name>A0ACC3D542_9PEZI</name>
<dbReference type="Proteomes" id="UP001186974">
    <property type="component" value="Unassembled WGS sequence"/>
</dbReference>
<accession>A0ACC3D542</accession>
<reference evidence="1" key="1">
    <citation type="submission" date="2024-09" db="EMBL/GenBank/DDBJ databases">
        <title>Black Yeasts Isolated from many extreme environments.</title>
        <authorList>
            <person name="Coleine C."/>
            <person name="Stajich J.E."/>
            <person name="Selbmann L."/>
        </authorList>
    </citation>
    <scope>NUCLEOTIDE SEQUENCE</scope>
    <source>
        <strain evidence="1">CCFEE 5737</strain>
    </source>
</reference>
<keyword evidence="2" id="KW-1185">Reference proteome</keyword>
<evidence type="ECO:0000313" key="1">
    <source>
        <dbReference type="EMBL" id="KAK3062018.1"/>
    </source>
</evidence>
<protein>
    <submittedName>
        <fullName evidence="1">Uncharacterized protein</fullName>
    </submittedName>
</protein>
<dbReference type="EMBL" id="JAWDJW010007511">
    <property type="protein sequence ID" value="KAK3062018.1"/>
    <property type="molecule type" value="Genomic_DNA"/>
</dbReference>
<proteinExistence type="predicted"/>
<organism evidence="1 2">
    <name type="scientific">Coniosporium uncinatum</name>
    <dbReference type="NCBI Taxonomy" id="93489"/>
    <lineage>
        <taxon>Eukaryota</taxon>
        <taxon>Fungi</taxon>
        <taxon>Dikarya</taxon>
        <taxon>Ascomycota</taxon>
        <taxon>Pezizomycotina</taxon>
        <taxon>Dothideomycetes</taxon>
        <taxon>Dothideomycetes incertae sedis</taxon>
        <taxon>Coniosporium</taxon>
    </lineage>
</organism>